<dbReference type="GO" id="GO:0006281">
    <property type="term" value="P:DNA repair"/>
    <property type="evidence" value="ECO:0007669"/>
    <property type="project" value="UniProtKB-UniRule"/>
</dbReference>
<keyword evidence="8 9" id="KW-0234">DNA repair</keyword>
<dbReference type="Pfam" id="PF17864">
    <property type="entry name" value="AAA_lid_4"/>
    <property type="match status" value="1"/>
</dbReference>
<dbReference type="Pfam" id="PF05491">
    <property type="entry name" value="WHD_RuvB"/>
    <property type="match status" value="1"/>
</dbReference>
<evidence type="ECO:0000256" key="6">
    <source>
        <dbReference type="ARBA" id="ARBA00023125"/>
    </source>
</evidence>
<evidence type="ECO:0000256" key="7">
    <source>
        <dbReference type="ARBA" id="ARBA00023172"/>
    </source>
</evidence>
<dbReference type="GO" id="GO:0009378">
    <property type="term" value="F:four-way junction helicase activity"/>
    <property type="evidence" value="ECO:0007669"/>
    <property type="project" value="InterPro"/>
</dbReference>
<sequence>MNSRIIDPRAEGEDNELDTHLRPHDFAGYVGQNNAKAGLTIAIQAAKQRGEPLDHVLLFGPPGLGKTTLAHIIAHEMGVGLRATSGPAIERAGDVAAILTNLQDNDILFIDEIHRLGRPVEEVLYSAMEDYCLDIIVGKGPSARSLKLDLPKFTLIGATTRVGLLSSPLRDRFGATYRLDFYEVEDIEKILRRSARILQVDLPKPEAELIARSSRRTPRTANRILKRVRDYALVKNSGVINSVVVQDTLNLLTIDKLGLDEVDRKILRTLVTQFKGGPAGLSSLAAAISEERQTIEDVYEPYLIQEGFLQRTAQGRIATDKTYDHLRLASYKPKLFVS</sequence>
<feature type="binding site" evidence="9">
    <location>
        <position position="182"/>
    </location>
    <ligand>
        <name>ATP</name>
        <dbReference type="ChEBI" id="CHEBI:30616"/>
    </ligand>
</feature>
<comment type="catalytic activity">
    <reaction evidence="9">
        <text>ATP + H2O = ADP + phosphate + H(+)</text>
        <dbReference type="Rhea" id="RHEA:13065"/>
        <dbReference type="ChEBI" id="CHEBI:15377"/>
        <dbReference type="ChEBI" id="CHEBI:15378"/>
        <dbReference type="ChEBI" id="CHEBI:30616"/>
        <dbReference type="ChEBI" id="CHEBI:43474"/>
        <dbReference type="ChEBI" id="CHEBI:456216"/>
    </reaction>
</comment>
<dbReference type="InterPro" id="IPR041445">
    <property type="entry name" value="AAA_lid_4"/>
</dbReference>
<dbReference type="InterPro" id="IPR036388">
    <property type="entry name" value="WH-like_DNA-bd_sf"/>
</dbReference>
<dbReference type="Gene3D" id="3.40.50.300">
    <property type="entry name" value="P-loop containing nucleotide triphosphate hydrolases"/>
    <property type="match status" value="1"/>
</dbReference>
<dbReference type="GO" id="GO:0000400">
    <property type="term" value="F:four-way junction DNA binding"/>
    <property type="evidence" value="ECO:0007669"/>
    <property type="project" value="UniProtKB-UniRule"/>
</dbReference>
<keyword evidence="11" id="KW-0347">Helicase</keyword>
<feature type="binding site" evidence="9">
    <location>
        <position position="63"/>
    </location>
    <ligand>
        <name>ATP</name>
        <dbReference type="ChEBI" id="CHEBI:30616"/>
    </ligand>
</feature>
<dbReference type="SMART" id="SM00382">
    <property type="entry name" value="AAA"/>
    <property type="match status" value="1"/>
</dbReference>
<comment type="domain">
    <text evidence="9">Has 3 domains, the large (RuvB-L) and small ATPase (RuvB-S) domains and the C-terminal head (RuvB-H) domain. The head domain binds DNA, while the ATPase domains jointly bind ATP, ADP or are empty depending on the state of the subunit in the translocation cycle. During a single DNA translocation step the structure of each domain remains the same, but their relative positions change.</text>
</comment>
<comment type="subcellular location">
    <subcellularLocation>
        <location evidence="9">Cytoplasm</location>
    </subcellularLocation>
</comment>
<evidence type="ECO:0000256" key="9">
    <source>
        <dbReference type="HAMAP-Rule" id="MF_00016"/>
    </source>
</evidence>
<dbReference type="InterPro" id="IPR008823">
    <property type="entry name" value="RuvB_wg_C"/>
</dbReference>
<protein>
    <recommendedName>
        <fullName evidence="9">Holliday junction branch migration complex subunit RuvB</fullName>
        <ecNumber evidence="9">3.6.4.-</ecNumber>
    </recommendedName>
</protein>
<keyword evidence="6 9" id="KW-0238">DNA-binding</keyword>
<dbReference type="InterPro" id="IPR008824">
    <property type="entry name" value="RuvB-like_N"/>
</dbReference>
<dbReference type="GO" id="GO:0005524">
    <property type="term" value="F:ATP binding"/>
    <property type="evidence" value="ECO:0007669"/>
    <property type="project" value="UniProtKB-UniRule"/>
</dbReference>
<dbReference type="AlphaFoldDB" id="A0A1F4NQ99"/>
<dbReference type="GO" id="GO:0048476">
    <property type="term" value="C:Holliday junction resolvase complex"/>
    <property type="evidence" value="ECO:0007669"/>
    <property type="project" value="UniProtKB-UniRule"/>
</dbReference>
<dbReference type="SUPFAM" id="SSF46785">
    <property type="entry name" value="Winged helix' DNA-binding domain"/>
    <property type="match status" value="1"/>
</dbReference>
<dbReference type="Proteomes" id="UP000178085">
    <property type="component" value="Unassembled WGS sequence"/>
</dbReference>
<keyword evidence="2 9" id="KW-0547">Nucleotide-binding</keyword>
<evidence type="ECO:0000313" key="12">
    <source>
        <dbReference type="Proteomes" id="UP000178085"/>
    </source>
</evidence>
<feature type="region of interest" description="Small ATPAse domain (RuvB-S)" evidence="9">
    <location>
        <begin position="183"/>
        <end position="253"/>
    </location>
</feature>
<dbReference type="InterPro" id="IPR036390">
    <property type="entry name" value="WH_DNA-bd_sf"/>
</dbReference>
<gene>
    <name evidence="9" type="primary">ruvB</name>
    <name evidence="11" type="ORF">A3K51_01625</name>
</gene>
<dbReference type="EMBL" id="METD01000001">
    <property type="protein sequence ID" value="OGB73536.1"/>
    <property type="molecule type" value="Genomic_DNA"/>
</dbReference>
<feature type="domain" description="AAA+ ATPase" evidence="10">
    <location>
        <begin position="52"/>
        <end position="185"/>
    </location>
</feature>
<dbReference type="InterPro" id="IPR004605">
    <property type="entry name" value="DNA_helicase_Holl-junc_RuvB"/>
</dbReference>
<dbReference type="InterPro" id="IPR003593">
    <property type="entry name" value="AAA+_ATPase"/>
</dbReference>
<feature type="binding site" evidence="9">
    <location>
        <begin position="129"/>
        <end position="131"/>
    </location>
    <ligand>
        <name>ATP</name>
        <dbReference type="ChEBI" id="CHEBI:30616"/>
    </ligand>
</feature>
<dbReference type="InterPro" id="IPR027417">
    <property type="entry name" value="P-loop_NTPase"/>
</dbReference>
<reference evidence="11 12" key="1">
    <citation type="journal article" date="2016" name="Nat. Commun.">
        <title>Thousands of microbial genomes shed light on interconnected biogeochemical processes in an aquifer system.</title>
        <authorList>
            <person name="Anantharaman K."/>
            <person name="Brown C.T."/>
            <person name="Hug L.A."/>
            <person name="Sharon I."/>
            <person name="Castelle C.J."/>
            <person name="Probst A.J."/>
            <person name="Thomas B.C."/>
            <person name="Singh A."/>
            <person name="Wilkins M.J."/>
            <person name="Karaoz U."/>
            <person name="Brodie E.L."/>
            <person name="Williams K.H."/>
            <person name="Hubbard S.S."/>
            <person name="Banfield J.F."/>
        </authorList>
    </citation>
    <scope>NUCLEOTIDE SEQUENCE [LARGE SCALE GENOMIC DNA]</scope>
</reference>
<dbReference type="PANTHER" id="PTHR42848:SF1">
    <property type="entry name" value="HOLLIDAY JUNCTION BRANCH MIGRATION COMPLEX SUBUNIT RUVB"/>
    <property type="match status" value="1"/>
</dbReference>
<evidence type="ECO:0000259" key="10">
    <source>
        <dbReference type="SMART" id="SM00382"/>
    </source>
</evidence>
<feature type="region of interest" description="Large ATPase domain (RuvB-L)" evidence="9">
    <location>
        <begin position="2"/>
        <end position="182"/>
    </location>
</feature>
<feature type="region of interest" description="Head domain (RuvB-H)" evidence="9">
    <location>
        <begin position="256"/>
        <end position="338"/>
    </location>
</feature>
<feature type="binding site" evidence="9">
    <location>
        <position position="172"/>
    </location>
    <ligand>
        <name>ATP</name>
        <dbReference type="ChEBI" id="CHEBI:30616"/>
    </ligand>
</feature>
<comment type="similarity">
    <text evidence="9">Belongs to the RuvB family.</text>
</comment>
<feature type="binding site" evidence="9">
    <location>
        <position position="67"/>
    </location>
    <ligand>
        <name>Mg(2+)</name>
        <dbReference type="ChEBI" id="CHEBI:18420"/>
    </ligand>
</feature>
<proteinExistence type="inferred from homology"/>
<comment type="caution">
    <text evidence="11">The sequence shown here is derived from an EMBL/GenBank/DDBJ whole genome shotgun (WGS) entry which is preliminary data.</text>
</comment>
<evidence type="ECO:0000256" key="3">
    <source>
        <dbReference type="ARBA" id="ARBA00022763"/>
    </source>
</evidence>
<evidence type="ECO:0000256" key="1">
    <source>
        <dbReference type="ARBA" id="ARBA00022490"/>
    </source>
</evidence>
<comment type="subunit">
    <text evidence="9">Homohexamer. Forms an RuvA(8)-RuvB(12)-Holliday junction (HJ) complex. HJ DNA is sandwiched between 2 RuvA tetramers; dsDNA enters through RuvA and exits via RuvB. An RuvB hexamer assembles on each DNA strand where it exits the tetramer. Each RuvB hexamer is contacted by two RuvA subunits (via domain III) on 2 adjacent RuvB subunits; this complex drives branch migration. In the full resolvosome a probable DNA-RuvA(4)-RuvB(12)-RuvC(2) complex forms which resolves the HJ.</text>
</comment>
<dbReference type="Pfam" id="PF05496">
    <property type="entry name" value="RuvB_N"/>
    <property type="match status" value="1"/>
</dbReference>
<dbReference type="CDD" id="cd00009">
    <property type="entry name" value="AAA"/>
    <property type="match status" value="1"/>
</dbReference>
<dbReference type="NCBIfam" id="NF000868">
    <property type="entry name" value="PRK00080.1"/>
    <property type="match status" value="1"/>
</dbReference>
<dbReference type="PANTHER" id="PTHR42848">
    <property type="match status" value="1"/>
</dbReference>
<dbReference type="Gene3D" id="1.10.8.60">
    <property type="match status" value="1"/>
</dbReference>
<name>A0A1F4NQ99_UNCK3</name>
<evidence type="ECO:0000256" key="8">
    <source>
        <dbReference type="ARBA" id="ARBA00023204"/>
    </source>
</evidence>
<feature type="binding site" evidence="9">
    <location>
        <position position="21"/>
    </location>
    <ligand>
        <name>ATP</name>
        <dbReference type="ChEBI" id="CHEBI:30616"/>
    </ligand>
</feature>
<dbReference type="Gene3D" id="1.10.10.10">
    <property type="entry name" value="Winged helix-like DNA-binding domain superfamily/Winged helix DNA-binding domain"/>
    <property type="match status" value="1"/>
</dbReference>
<keyword evidence="3 9" id="KW-0227">DNA damage</keyword>
<organism evidence="11 12">
    <name type="scientific">candidate division Kazan bacterium RIFCSPLOWO2_01_FULL_45_19</name>
    <dbReference type="NCBI Taxonomy" id="1798538"/>
    <lineage>
        <taxon>Bacteria</taxon>
        <taxon>Bacteria division Kazan-3B-28</taxon>
    </lineage>
</organism>
<keyword evidence="1 9" id="KW-0963">Cytoplasm</keyword>
<evidence type="ECO:0000256" key="5">
    <source>
        <dbReference type="ARBA" id="ARBA00022840"/>
    </source>
</evidence>
<feature type="binding site" evidence="9">
    <location>
        <position position="22"/>
    </location>
    <ligand>
        <name>ATP</name>
        <dbReference type="ChEBI" id="CHEBI:30616"/>
    </ligand>
</feature>
<feature type="binding site" evidence="9">
    <location>
        <position position="219"/>
    </location>
    <ligand>
        <name>ATP</name>
        <dbReference type="ChEBI" id="CHEBI:30616"/>
    </ligand>
</feature>
<dbReference type="EC" id="3.6.4.-" evidence="9"/>
<feature type="binding site" evidence="9">
    <location>
        <position position="66"/>
    </location>
    <ligand>
        <name>ATP</name>
        <dbReference type="ChEBI" id="CHEBI:30616"/>
    </ligand>
</feature>
<dbReference type="HAMAP" id="MF_00016">
    <property type="entry name" value="DNA_HJ_migration_RuvB"/>
    <property type="match status" value="1"/>
</dbReference>
<evidence type="ECO:0000256" key="4">
    <source>
        <dbReference type="ARBA" id="ARBA00022801"/>
    </source>
</evidence>
<evidence type="ECO:0000256" key="2">
    <source>
        <dbReference type="ARBA" id="ARBA00022741"/>
    </source>
</evidence>
<feature type="binding site" evidence="9">
    <location>
        <position position="311"/>
    </location>
    <ligand>
        <name>DNA</name>
        <dbReference type="ChEBI" id="CHEBI:16991"/>
    </ligand>
</feature>
<evidence type="ECO:0000313" key="11">
    <source>
        <dbReference type="EMBL" id="OGB73536.1"/>
    </source>
</evidence>
<keyword evidence="5 9" id="KW-0067">ATP-binding</keyword>
<comment type="caution">
    <text evidence="9">Lacks conserved residue(s) required for the propagation of feature annotation.</text>
</comment>
<keyword evidence="7 9" id="KW-0233">DNA recombination</keyword>
<feature type="binding site" evidence="9">
    <location>
        <position position="68"/>
    </location>
    <ligand>
        <name>ATP</name>
        <dbReference type="ChEBI" id="CHEBI:30616"/>
    </ligand>
</feature>
<dbReference type="NCBIfam" id="TIGR00635">
    <property type="entry name" value="ruvB"/>
    <property type="match status" value="1"/>
</dbReference>
<dbReference type="GO" id="GO:0006310">
    <property type="term" value="P:DNA recombination"/>
    <property type="evidence" value="ECO:0007669"/>
    <property type="project" value="UniProtKB-UniRule"/>
</dbReference>
<comment type="function">
    <text evidence="9">The RuvA-RuvB-RuvC complex processes Holliday junction (HJ) DNA during genetic recombination and DNA repair, while the RuvA-RuvB complex plays an important role in the rescue of blocked DNA replication forks via replication fork reversal (RFR). RuvA specifically binds to HJ cruciform DNA, conferring on it an open structure. The RuvB hexamer acts as an ATP-dependent pump, pulling dsDNA into and through the RuvAB complex. RuvB forms 2 homohexamers on either side of HJ DNA bound by 1 or 2 RuvA tetramers; 4 subunits per hexamer contact DNA at a time. Coordinated motions by a converter formed by DNA-disengaged RuvB subunits stimulates ATP hydrolysis and nucleotide exchange. Immobilization of the converter enables RuvB to convert the ATP-contained energy into a lever motion, pulling 2 nucleotides of DNA out of the RuvA tetramer per ATP hydrolyzed, thus driving DNA branch migration. The RuvB motors rotate together with the DNA substrate, which together with the progressing nucleotide cycle form the mechanistic basis for DNA recombination by continuous HJ branch migration. Branch migration allows RuvC to scan DNA until it finds its consensus sequence, where it cleaves and resolves cruciform DNA.</text>
</comment>
<dbReference type="GO" id="GO:0016887">
    <property type="term" value="F:ATP hydrolysis activity"/>
    <property type="evidence" value="ECO:0007669"/>
    <property type="project" value="RHEA"/>
</dbReference>
<accession>A0A1F4NQ99</accession>
<feature type="binding site" evidence="9">
    <location>
        <position position="67"/>
    </location>
    <ligand>
        <name>ATP</name>
        <dbReference type="ChEBI" id="CHEBI:30616"/>
    </ligand>
</feature>
<feature type="binding site" evidence="9">
    <location>
        <position position="292"/>
    </location>
    <ligand>
        <name>DNA</name>
        <dbReference type="ChEBI" id="CHEBI:16991"/>
    </ligand>
</feature>
<dbReference type="SUPFAM" id="SSF52540">
    <property type="entry name" value="P-loop containing nucleoside triphosphate hydrolases"/>
    <property type="match status" value="1"/>
</dbReference>
<dbReference type="GO" id="GO:0005737">
    <property type="term" value="C:cytoplasm"/>
    <property type="evidence" value="ECO:0007669"/>
    <property type="project" value="UniProtKB-SubCell"/>
</dbReference>
<keyword evidence="4 9" id="KW-0378">Hydrolase</keyword>
<feature type="binding site" evidence="9">
    <location>
        <position position="316"/>
    </location>
    <ligand>
        <name>DNA</name>
        <dbReference type="ChEBI" id="CHEBI:16991"/>
    </ligand>
</feature>